<comment type="similarity">
    <text evidence="1">Belongs to the EF-Ts family.</text>
</comment>
<evidence type="ECO:0000256" key="3">
    <source>
        <dbReference type="ARBA" id="ARBA00022917"/>
    </source>
</evidence>
<evidence type="ECO:0000313" key="5">
    <source>
        <dbReference type="EMBL" id="GAH94774.1"/>
    </source>
</evidence>
<dbReference type="Gene3D" id="3.30.479.20">
    <property type="entry name" value="Elongation factor Ts, dimerisation domain"/>
    <property type="match status" value="1"/>
</dbReference>
<dbReference type="HAMAP" id="MF_00050">
    <property type="entry name" value="EF_Ts"/>
    <property type="match status" value="1"/>
</dbReference>
<gene>
    <name evidence="5" type="ORF">S06H3_03907</name>
</gene>
<dbReference type="PANTHER" id="PTHR11741:SF0">
    <property type="entry name" value="ELONGATION FACTOR TS, MITOCHONDRIAL"/>
    <property type="match status" value="1"/>
</dbReference>
<dbReference type="AlphaFoldDB" id="X1KX77"/>
<sequence length="172" mass="19021">MKIPADMVKELREQSGAAIMQCRNALIEAQGDMGKAIEILKEQSLLQAEKKAERSAAEGLIEAYIHPGGRIGAMVELNCETDFVARTAEFRELAHHLAMQVAAMHPQFISREEVSEGTDIEPQTACLLLQPYIKNPDRSVQDIIAETIAKVGENIKVSRFARFELGDQESGK</sequence>
<evidence type="ECO:0000256" key="1">
    <source>
        <dbReference type="ARBA" id="ARBA00005532"/>
    </source>
</evidence>
<dbReference type="PROSITE" id="PS01127">
    <property type="entry name" value="EF_TS_2"/>
    <property type="match status" value="1"/>
</dbReference>
<protein>
    <recommendedName>
        <fullName evidence="4">Translation elongation factor EFTs/EF1B dimerisation domain-containing protein</fullName>
    </recommendedName>
</protein>
<evidence type="ECO:0000256" key="2">
    <source>
        <dbReference type="ARBA" id="ARBA00022768"/>
    </source>
</evidence>
<dbReference type="SUPFAM" id="SSF46934">
    <property type="entry name" value="UBA-like"/>
    <property type="match status" value="1"/>
</dbReference>
<comment type="caution">
    <text evidence="5">The sequence shown here is derived from an EMBL/GenBank/DDBJ whole genome shotgun (WGS) entry which is preliminary data.</text>
</comment>
<dbReference type="SUPFAM" id="SSF54713">
    <property type="entry name" value="Elongation factor Ts (EF-Ts), dimerisation domain"/>
    <property type="match status" value="1"/>
</dbReference>
<feature type="domain" description="Translation elongation factor EFTs/EF1B dimerisation" evidence="4">
    <location>
        <begin position="38"/>
        <end position="116"/>
    </location>
</feature>
<name>X1KX77_9ZZZZ</name>
<dbReference type="InterPro" id="IPR036402">
    <property type="entry name" value="EF-Ts_dimer_sf"/>
</dbReference>
<evidence type="ECO:0000259" key="4">
    <source>
        <dbReference type="Pfam" id="PF00889"/>
    </source>
</evidence>
<proteinExistence type="inferred from homology"/>
<dbReference type="Pfam" id="PF00889">
    <property type="entry name" value="EF_TS"/>
    <property type="match status" value="1"/>
</dbReference>
<keyword evidence="2" id="KW-0251">Elongation factor</keyword>
<dbReference type="EMBL" id="BARV01001323">
    <property type="protein sequence ID" value="GAH94774.1"/>
    <property type="molecule type" value="Genomic_DNA"/>
</dbReference>
<dbReference type="InterPro" id="IPR014039">
    <property type="entry name" value="Transl_elong_EFTs/EF1B_dimer"/>
</dbReference>
<dbReference type="InterPro" id="IPR001816">
    <property type="entry name" value="Transl_elong_EFTs/EF1B"/>
</dbReference>
<keyword evidence="3" id="KW-0648">Protein biosynthesis</keyword>
<reference evidence="5" key="1">
    <citation type="journal article" date="2014" name="Front. Microbiol.">
        <title>High frequency of phylogenetically diverse reductive dehalogenase-homologous genes in deep subseafloor sedimentary metagenomes.</title>
        <authorList>
            <person name="Kawai M."/>
            <person name="Futagami T."/>
            <person name="Toyoda A."/>
            <person name="Takaki Y."/>
            <person name="Nishi S."/>
            <person name="Hori S."/>
            <person name="Arai W."/>
            <person name="Tsubouchi T."/>
            <person name="Morono Y."/>
            <person name="Uchiyama I."/>
            <person name="Ito T."/>
            <person name="Fujiyama A."/>
            <person name="Inagaki F."/>
            <person name="Takami H."/>
        </authorList>
    </citation>
    <scope>NUCLEOTIDE SEQUENCE</scope>
    <source>
        <strain evidence="5">Expedition CK06-06</strain>
    </source>
</reference>
<organism evidence="5">
    <name type="scientific">marine sediment metagenome</name>
    <dbReference type="NCBI Taxonomy" id="412755"/>
    <lineage>
        <taxon>unclassified sequences</taxon>
        <taxon>metagenomes</taxon>
        <taxon>ecological metagenomes</taxon>
    </lineage>
</organism>
<dbReference type="InterPro" id="IPR009060">
    <property type="entry name" value="UBA-like_sf"/>
</dbReference>
<dbReference type="GO" id="GO:0003746">
    <property type="term" value="F:translation elongation factor activity"/>
    <property type="evidence" value="ECO:0007669"/>
    <property type="project" value="UniProtKB-KW"/>
</dbReference>
<dbReference type="Gene3D" id="1.10.8.10">
    <property type="entry name" value="DNA helicase RuvA subunit, C-terminal domain"/>
    <property type="match status" value="1"/>
</dbReference>
<dbReference type="FunFam" id="1.10.8.10:FF:000001">
    <property type="entry name" value="Elongation factor Ts"/>
    <property type="match status" value="1"/>
</dbReference>
<dbReference type="InterPro" id="IPR018101">
    <property type="entry name" value="Transl_elong_Ts_CS"/>
</dbReference>
<accession>X1KX77</accession>
<dbReference type="PANTHER" id="PTHR11741">
    <property type="entry name" value="ELONGATION FACTOR TS"/>
    <property type="match status" value="1"/>
</dbReference>